<dbReference type="GO" id="GO:0050118">
    <property type="term" value="F:N-acetyldiaminopimelate deacetylase activity"/>
    <property type="evidence" value="ECO:0007669"/>
    <property type="project" value="UniProtKB-ARBA"/>
</dbReference>
<keyword evidence="1 4" id="KW-0378">Hydrolase</keyword>
<dbReference type="SUPFAM" id="SSF55031">
    <property type="entry name" value="Bacterial exopeptidase dimerisation domain"/>
    <property type="match status" value="1"/>
</dbReference>
<dbReference type="InterPro" id="IPR017439">
    <property type="entry name" value="Amidohydrolase"/>
</dbReference>
<dbReference type="Gene3D" id="3.30.70.360">
    <property type="match status" value="1"/>
</dbReference>
<keyword evidence="2" id="KW-0479">Metal-binding</keyword>
<feature type="binding site" evidence="2">
    <location>
        <position position="104"/>
    </location>
    <ligand>
        <name>Mn(2+)</name>
        <dbReference type="ChEBI" id="CHEBI:29035"/>
        <label>2</label>
    </ligand>
</feature>
<protein>
    <submittedName>
        <fullName evidence="4">Uncharacterized hydrolase YxeP</fullName>
        <ecNumber evidence="4">3.-.-.-</ecNumber>
    </submittedName>
</protein>
<name>A0A380WLP1_AMIAI</name>
<dbReference type="FunFam" id="3.30.70.360:FF:000001">
    <property type="entry name" value="N-acetyldiaminopimelate deacetylase"/>
    <property type="match status" value="1"/>
</dbReference>
<dbReference type="InterPro" id="IPR036264">
    <property type="entry name" value="Bact_exopeptidase_dim_dom"/>
</dbReference>
<dbReference type="GO" id="GO:0046872">
    <property type="term" value="F:metal ion binding"/>
    <property type="evidence" value="ECO:0007669"/>
    <property type="project" value="UniProtKB-KW"/>
</dbReference>
<dbReference type="GO" id="GO:0019877">
    <property type="term" value="P:diaminopimelate biosynthetic process"/>
    <property type="evidence" value="ECO:0007669"/>
    <property type="project" value="UniProtKB-ARBA"/>
</dbReference>
<dbReference type="RefSeq" id="WP_115731312.1">
    <property type="nucleotide sequence ID" value="NZ_BAAAVY010000019.1"/>
</dbReference>
<organism evidence="4 5">
    <name type="scientific">Aminobacter aminovorans</name>
    <name type="common">Chelatobacter heintzii</name>
    <dbReference type="NCBI Taxonomy" id="83263"/>
    <lineage>
        <taxon>Bacteria</taxon>
        <taxon>Pseudomonadati</taxon>
        <taxon>Pseudomonadota</taxon>
        <taxon>Alphaproteobacteria</taxon>
        <taxon>Hyphomicrobiales</taxon>
        <taxon>Phyllobacteriaceae</taxon>
        <taxon>Aminobacter</taxon>
    </lineage>
</organism>
<dbReference type="InterPro" id="IPR011650">
    <property type="entry name" value="Peptidase_M20_dimer"/>
</dbReference>
<proteinExistence type="predicted"/>
<dbReference type="Gene3D" id="3.40.630.10">
    <property type="entry name" value="Zn peptidases"/>
    <property type="match status" value="1"/>
</dbReference>
<accession>A0A380WLP1</accession>
<feature type="binding site" evidence="2">
    <location>
        <position position="137"/>
    </location>
    <ligand>
        <name>Mn(2+)</name>
        <dbReference type="ChEBI" id="CHEBI:29035"/>
        <label>2</label>
    </ligand>
</feature>
<dbReference type="Proteomes" id="UP000254701">
    <property type="component" value="Unassembled WGS sequence"/>
</dbReference>
<feature type="binding site" evidence="2">
    <location>
        <position position="163"/>
    </location>
    <ligand>
        <name>Mn(2+)</name>
        <dbReference type="ChEBI" id="CHEBI:29035"/>
        <label>2</label>
    </ligand>
</feature>
<reference evidence="4 5" key="1">
    <citation type="submission" date="2018-06" db="EMBL/GenBank/DDBJ databases">
        <authorList>
            <consortium name="Pathogen Informatics"/>
            <person name="Doyle S."/>
        </authorList>
    </citation>
    <scope>NUCLEOTIDE SEQUENCE [LARGE SCALE GENOMIC DNA]</scope>
    <source>
        <strain evidence="4 5">NCTC10684</strain>
    </source>
</reference>
<dbReference type="NCBIfam" id="TIGR01891">
    <property type="entry name" value="amidohydrolases"/>
    <property type="match status" value="1"/>
</dbReference>
<feature type="binding site" evidence="2">
    <location>
        <position position="360"/>
    </location>
    <ligand>
        <name>Mn(2+)</name>
        <dbReference type="ChEBI" id="CHEBI:29035"/>
        <label>2</label>
    </ligand>
</feature>
<keyword evidence="2" id="KW-0464">Manganese</keyword>
<comment type="cofactor">
    <cofactor evidence="2">
        <name>Mn(2+)</name>
        <dbReference type="ChEBI" id="CHEBI:29035"/>
    </cofactor>
    <text evidence="2">The Mn(2+) ion enhances activity.</text>
</comment>
<dbReference type="Pfam" id="PF07687">
    <property type="entry name" value="M20_dimer"/>
    <property type="match status" value="1"/>
</dbReference>
<dbReference type="PIRSF" id="PIRSF005962">
    <property type="entry name" value="Pept_M20D_amidohydro"/>
    <property type="match status" value="1"/>
</dbReference>
<dbReference type="SUPFAM" id="SSF53187">
    <property type="entry name" value="Zn-dependent exopeptidases"/>
    <property type="match status" value="1"/>
</dbReference>
<dbReference type="PANTHER" id="PTHR11014">
    <property type="entry name" value="PEPTIDASE M20 FAMILY MEMBER"/>
    <property type="match status" value="1"/>
</dbReference>
<dbReference type="EMBL" id="UFSM01000001">
    <property type="protein sequence ID" value="SUU89084.1"/>
    <property type="molecule type" value="Genomic_DNA"/>
</dbReference>
<dbReference type="CDD" id="cd05666">
    <property type="entry name" value="M20_Acy1-like"/>
    <property type="match status" value="1"/>
</dbReference>
<feature type="binding site" evidence="2">
    <location>
        <position position="102"/>
    </location>
    <ligand>
        <name>Mn(2+)</name>
        <dbReference type="ChEBI" id="CHEBI:29035"/>
        <label>2</label>
    </ligand>
</feature>
<evidence type="ECO:0000313" key="5">
    <source>
        <dbReference type="Proteomes" id="UP000254701"/>
    </source>
</evidence>
<evidence type="ECO:0000256" key="1">
    <source>
        <dbReference type="ARBA" id="ARBA00022801"/>
    </source>
</evidence>
<gene>
    <name evidence="4" type="primary">yxeP_5</name>
    <name evidence="4" type="ORF">NCTC10684_02317</name>
</gene>
<dbReference type="EC" id="3.-.-.-" evidence="4"/>
<dbReference type="InterPro" id="IPR002933">
    <property type="entry name" value="Peptidase_M20"/>
</dbReference>
<dbReference type="OrthoDB" id="9777385at2"/>
<dbReference type="PANTHER" id="PTHR11014:SF63">
    <property type="entry name" value="METALLOPEPTIDASE, PUTATIVE (AFU_ORTHOLOGUE AFUA_6G09600)-RELATED"/>
    <property type="match status" value="1"/>
</dbReference>
<dbReference type="AlphaFoldDB" id="A0A380WLP1"/>
<evidence type="ECO:0000259" key="3">
    <source>
        <dbReference type="Pfam" id="PF07687"/>
    </source>
</evidence>
<dbReference type="Pfam" id="PF01546">
    <property type="entry name" value="Peptidase_M20"/>
    <property type="match status" value="1"/>
</dbReference>
<sequence>MSVQTIETIAEEAGRWRRHLHQNPELLFDLPATSAFVADKLRSFGCDEVVTGIATSGVVAVVKGKLGAGRAIGLRADMDALPIAEQTNLAHASKNPGKMHACGHDGHTAMLLGAARHLASTRDFAGTAVLIFQPAEEGGAGGRVMLEEGLLERFGIEEVFGMHNEPGLPVGSFAIRPGPMLAAADRFVVKLNGKGSHAASPHESRDPVLTAAHLVTALQSIASRNVDPFDPVVVSVTYLTGGSEAALNVIPEQAVVGGTIRTINPQTRKAVEQRFKDIVANTARLFEAQAEIDWRPGYPVTVNDPEMTKAAISVASDVAGADKVNGNCQCTMGAEDFSYMLEKRPGAIIWLGNGDSAGLHNPAYDFNDGAIVHGINYWTTLVSERLANRG</sequence>
<evidence type="ECO:0000313" key="4">
    <source>
        <dbReference type="EMBL" id="SUU89084.1"/>
    </source>
</evidence>
<feature type="domain" description="Peptidase M20 dimerisation" evidence="3">
    <location>
        <begin position="187"/>
        <end position="283"/>
    </location>
</feature>
<evidence type="ECO:0000256" key="2">
    <source>
        <dbReference type="PIRSR" id="PIRSR005962-1"/>
    </source>
</evidence>